<proteinExistence type="inferred from homology"/>
<dbReference type="PRINTS" id="PR00885">
    <property type="entry name" value="BCTERIALGSPH"/>
</dbReference>
<dbReference type="InterPro" id="IPR012902">
    <property type="entry name" value="N_methyl_site"/>
</dbReference>
<dbReference type="RefSeq" id="WP_169945292.1">
    <property type="nucleotide sequence ID" value="NZ_CP053015.1"/>
</dbReference>
<evidence type="ECO:0000256" key="2">
    <source>
        <dbReference type="ARBA" id="ARBA00021549"/>
    </source>
</evidence>
<dbReference type="EMBL" id="CP053015">
    <property type="protein sequence ID" value="QJQ32245.1"/>
    <property type="molecule type" value="Genomic_DNA"/>
</dbReference>
<keyword evidence="4" id="KW-0488">Methylation</keyword>
<evidence type="ECO:0000313" key="13">
    <source>
        <dbReference type="EMBL" id="QJQ32245.1"/>
    </source>
</evidence>
<dbReference type="InterPro" id="IPR002416">
    <property type="entry name" value="T2SS_protein-GspH"/>
</dbReference>
<keyword evidence="8 11" id="KW-0472">Membrane</keyword>
<dbReference type="GO" id="GO:0005886">
    <property type="term" value="C:plasma membrane"/>
    <property type="evidence" value="ECO:0007669"/>
    <property type="project" value="UniProtKB-SubCell"/>
</dbReference>
<keyword evidence="7 11" id="KW-1133">Transmembrane helix</keyword>
<gene>
    <name evidence="13" type="ORF">GV829_07070</name>
</gene>
<keyword evidence="14" id="KW-1185">Reference proteome</keyword>
<evidence type="ECO:0000313" key="14">
    <source>
        <dbReference type="Proteomes" id="UP000503018"/>
    </source>
</evidence>
<evidence type="ECO:0000256" key="10">
    <source>
        <dbReference type="ARBA" id="ARBA00030775"/>
    </source>
</evidence>
<accession>A0A6M4AT76</accession>
<evidence type="ECO:0000256" key="11">
    <source>
        <dbReference type="SAM" id="Phobius"/>
    </source>
</evidence>
<keyword evidence="6 11" id="KW-0812">Transmembrane</keyword>
<evidence type="ECO:0000256" key="6">
    <source>
        <dbReference type="ARBA" id="ARBA00022692"/>
    </source>
</evidence>
<dbReference type="NCBIfam" id="TIGR02532">
    <property type="entry name" value="IV_pilin_GFxxxE"/>
    <property type="match status" value="1"/>
</dbReference>
<dbReference type="AlphaFoldDB" id="A0A6M4AT76"/>
<feature type="transmembrane region" description="Helical" evidence="11">
    <location>
        <begin position="20"/>
        <end position="43"/>
    </location>
</feature>
<dbReference type="KEGG" id="slan:GV829_07070"/>
<keyword evidence="3" id="KW-1003">Cell membrane</keyword>
<evidence type="ECO:0000256" key="1">
    <source>
        <dbReference type="ARBA" id="ARBA00004377"/>
    </source>
</evidence>
<dbReference type="SUPFAM" id="SSF54523">
    <property type="entry name" value="Pili subunits"/>
    <property type="match status" value="1"/>
</dbReference>
<dbReference type="InterPro" id="IPR045584">
    <property type="entry name" value="Pilin-like"/>
</dbReference>
<feature type="domain" description="General secretion pathway GspH" evidence="12">
    <location>
        <begin position="55"/>
        <end position="156"/>
    </location>
</feature>
<evidence type="ECO:0000256" key="9">
    <source>
        <dbReference type="ARBA" id="ARBA00025772"/>
    </source>
</evidence>
<organism evidence="13 14">
    <name type="scientific">Sphingomonas lacunae</name>
    <dbReference type="NCBI Taxonomy" id="2698828"/>
    <lineage>
        <taxon>Bacteria</taxon>
        <taxon>Pseudomonadati</taxon>
        <taxon>Pseudomonadota</taxon>
        <taxon>Alphaproteobacteria</taxon>
        <taxon>Sphingomonadales</taxon>
        <taxon>Sphingomonadaceae</taxon>
        <taxon>Sphingomonas</taxon>
    </lineage>
</organism>
<dbReference type="Pfam" id="PF12019">
    <property type="entry name" value="GspH"/>
    <property type="match status" value="1"/>
</dbReference>
<evidence type="ECO:0000256" key="3">
    <source>
        <dbReference type="ARBA" id="ARBA00022475"/>
    </source>
</evidence>
<keyword evidence="5" id="KW-0997">Cell inner membrane</keyword>
<comment type="similarity">
    <text evidence="9">Belongs to the GSP H family.</text>
</comment>
<evidence type="ECO:0000256" key="7">
    <source>
        <dbReference type="ARBA" id="ARBA00022989"/>
    </source>
</evidence>
<sequence>MTRPTFTVARTDRLPLTREAGFTLVELMVVLALVGLAATAVILSMPPSGGGAMGQATRFAARIAALRDTAVIDARPHGLWVTASGYGFERRSGGQWQPLEDGRLARDDWASGTAVSINGASQGRLAFDRVGLPSAPLRIDFTSGGTSASVIVSASGEVSVR</sequence>
<dbReference type="Gene3D" id="3.55.40.10">
    <property type="entry name" value="minor pseudopilin epsh domain"/>
    <property type="match status" value="1"/>
</dbReference>
<reference evidence="13 14" key="1">
    <citation type="submission" date="2020-01" db="EMBL/GenBank/DDBJ databases">
        <title>Sphingomonas sp. strain CSW-10.</title>
        <authorList>
            <person name="Chen W.-M."/>
        </authorList>
    </citation>
    <scope>NUCLEOTIDE SEQUENCE [LARGE SCALE GENOMIC DNA]</scope>
    <source>
        <strain evidence="13 14">CSW-10</strain>
    </source>
</reference>
<dbReference type="Proteomes" id="UP000503018">
    <property type="component" value="Chromosome"/>
</dbReference>
<dbReference type="PROSITE" id="PS00409">
    <property type="entry name" value="PROKAR_NTER_METHYL"/>
    <property type="match status" value="1"/>
</dbReference>
<dbReference type="Pfam" id="PF07963">
    <property type="entry name" value="N_methyl"/>
    <property type="match status" value="1"/>
</dbReference>
<evidence type="ECO:0000256" key="4">
    <source>
        <dbReference type="ARBA" id="ARBA00022481"/>
    </source>
</evidence>
<evidence type="ECO:0000259" key="12">
    <source>
        <dbReference type="Pfam" id="PF12019"/>
    </source>
</evidence>
<evidence type="ECO:0000256" key="8">
    <source>
        <dbReference type="ARBA" id="ARBA00023136"/>
    </source>
</evidence>
<comment type="subcellular location">
    <subcellularLocation>
        <location evidence="1">Cell inner membrane</location>
        <topology evidence="1">Single-pass membrane protein</topology>
    </subcellularLocation>
</comment>
<dbReference type="GO" id="GO:0015628">
    <property type="term" value="P:protein secretion by the type II secretion system"/>
    <property type="evidence" value="ECO:0007669"/>
    <property type="project" value="InterPro"/>
</dbReference>
<evidence type="ECO:0000256" key="5">
    <source>
        <dbReference type="ARBA" id="ARBA00022519"/>
    </source>
</evidence>
<dbReference type="GO" id="GO:0015627">
    <property type="term" value="C:type II protein secretion system complex"/>
    <property type="evidence" value="ECO:0007669"/>
    <property type="project" value="InterPro"/>
</dbReference>
<protein>
    <recommendedName>
        <fullName evidence="2">Type II secretion system protein H</fullName>
    </recommendedName>
    <alternativeName>
        <fullName evidence="10">General secretion pathway protein H</fullName>
    </alternativeName>
</protein>
<dbReference type="InterPro" id="IPR022346">
    <property type="entry name" value="T2SS_GspH"/>
</dbReference>
<name>A0A6M4AT76_9SPHN</name>